<keyword evidence="10 14" id="KW-0067">ATP-binding</keyword>
<dbReference type="EMBL" id="DXAY01000182">
    <property type="protein sequence ID" value="HIZ75142.1"/>
    <property type="molecule type" value="Genomic_DNA"/>
</dbReference>
<dbReference type="Pfam" id="PF01687">
    <property type="entry name" value="Flavokinase"/>
    <property type="match status" value="1"/>
</dbReference>
<comment type="catalytic activity">
    <reaction evidence="13 14">
        <text>FMN + ATP + H(+) = FAD + diphosphate</text>
        <dbReference type="Rhea" id="RHEA:17237"/>
        <dbReference type="ChEBI" id="CHEBI:15378"/>
        <dbReference type="ChEBI" id="CHEBI:30616"/>
        <dbReference type="ChEBI" id="CHEBI:33019"/>
        <dbReference type="ChEBI" id="CHEBI:57692"/>
        <dbReference type="ChEBI" id="CHEBI:58210"/>
        <dbReference type="EC" id="2.7.7.2"/>
    </reaction>
</comment>
<dbReference type="Pfam" id="PF06574">
    <property type="entry name" value="FAD_syn"/>
    <property type="match status" value="1"/>
</dbReference>
<dbReference type="GO" id="GO:0009231">
    <property type="term" value="P:riboflavin biosynthetic process"/>
    <property type="evidence" value="ECO:0007669"/>
    <property type="project" value="InterPro"/>
</dbReference>
<dbReference type="CDD" id="cd02064">
    <property type="entry name" value="FAD_synthetase_N"/>
    <property type="match status" value="1"/>
</dbReference>
<evidence type="ECO:0000256" key="8">
    <source>
        <dbReference type="ARBA" id="ARBA00022777"/>
    </source>
</evidence>
<keyword evidence="3 14" id="KW-0285">Flavoprotein</keyword>
<dbReference type="Proteomes" id="UP000824116">
    <property type="component" value="Unassembled WGS sequence"/>
</dbReference>
<organism evidence="16 17">
    <name type="scientific">Candidatus Mediterraneibacter stercoravium</name>
    <dbReference type="NCBI Taxonomy" id="2838685"/>
    <lineage>
        <taxon>Bacteria</taxon>
        <taxon>Bacillati</taxon>
        <taxon>Bacillota</taxon>
        <taxon>Clostridia</taxon>
        <taxon>Lachnospirales</taxon>
        <taxon>Lachnospiraceae</taxon>
        <taxon>Mediterraneibacter</taxon>
    </lineage>
</organism>
<comment type="caution">
    <text evidence="16">The sequence shown here is derived from an EMBL/GenBank/DDBJ whole genome shotgun (WGS) entry which is preliminary data.</text>
</comment>
<comment type="pathway">
    <text evidence="2 14">Cofactor biosynthesis; FMN biosynthesis; FMN from riboflavin (ATP route): step 1/1.</text>
</comment>
<dbReference type="GO" id="GO:0003919">
    <property type="term" value="F:FMN adenylyltransferase activity"/>
    <property type="evidence" value="ECO:0007669"/>
    <property type="project" value="UniProtKB-UniRule"/>
</dbReference>
<dbReference type="GO" id="GO:0009398">
    <property type="term" value="P:FMN biosynthetic process"/>
    <property type="evidence" value="ECO:0007669"/>
    <property type="project" value="UniProtKB-UniRule"/>
</dbReference>
<evidence type="ECO:0000256" key="4">
    <source>
        <dbReference type="ARBA" id="ARBA00022643"/>
    </source>
</evidence>
<evidence type="ECO:0000256" key="11">
    <source>
        <dbReference type="ARBA" id="ARBA00023268"/>
    </source>
</evidence>
<dbReference type="EC" id="2.7.7.2" evidence="14"/>
<gene>
    <name evidence="16" type="ORF">H9723_07895</name>
</gene>
<dbReference type="GO" id="GO:0006747">
    <property type="term" value="P:FAD biosynthetic process"/>
    <property type="evidence" value="ECO:0007669"/>
    <property type="project" value="UniProtKB-UniRule"/>
</dbReference>
<evidence type="ECO:0000256" key="14">
    <source>
        <dbReference type="PIRNR" id="PIRNR004491"/>
    </source>
</evidence>
<keyword evidence="5 14" id="KW-0808">Transferase</keyword>
<reference evidence="16" key="1">
    <citation type="journal article" date="2021" name="PeerJ">
        <title>Extensive microbial diversity within the chicken gut microbiome revealed by metagenomics and culture.</title>
        <authorList>
            <person name="Gilroy R."/>
            <person name="Ravi A."/>
            <person name="Getino M."/>
            <person name="Pursley I."/>
            <person name="Horton D.L."/>
            <person name="Alikhan N.F."/>
            <person name="Baker D."/>
            <person name="Gharbi K."/>
            <person name="Hall N."/>
            <person name="Watson M."/>
            <person name="Adriaenssens E.M."/>
            <person name="Foster-Nyarko E."/>
            <person name="Jarju S."/>
            <person name="Secka A."/>
            <person name="Antonio M."/>
            <person name="Oren A."/>
            <person name="Chaudhuri R.R."/>
            <person name="La Ragione R."/>
            <person name="Hildebrand F."/>
            <person name="Pallen M.J."/>
        </authorList>
    </citation>
    <scope>NUCLEOTIDE SEQUENCE</scope>
    <source>
        <strain evidence="16">CHK196-3914</strain>
    </source>
</reference>
<dbReference type="InterPro" id="IPR015865">
    <property type="entry name" value="Riboflavin_kinase_bac/euk"/>
</dbReference>
<dbReference type="SUPFAM" id="SSF52374">
    <property type="entry name" value="Nucleotidylyl transferase"/>
    <property type="match status" value="1"/>
</dbReference>
<evidence type="ECO:0000259" key="15">
    <source>
        <dbReference type="SMART" id="SM00904"/>
    </source>
</evidence>
<dbReference type="Gene3D" id="2.40.30.30">
    <property type="entry name" value="Riboflavin kinase-like"/>
    <property type="match status" value="1"/>
</dbReference>
<dbReference type="InterPro" id="IPR014729">
    <property type="entry name" value="Rossmann-like_a/b/a_fold"/>
</dbReference>
<evidence type="ECO:0000256" key="2">
    <source>
        <dbReference type="ARBA" id="ARBA00005201"/>
    </source>
</evidence>
<evidence type="ECO:0000256" key="9">
    <source>
        <dbReference type="ARBA" id="ARBA00022827"/>
    </source>
</evidence>
<evidence type="ECO:0000256" key="12">
    <source>
        <dbReference type="ARBA" id="ARBA00047880"/>
    </source>
</evidence>
<reference evidence="16" key="2">
    <citation type="submission" date="2021-04" db="EMBL/GenBank/DDBJ databases">
        <authorList>
            <person name="Gilroy R."/>
        </authorList>
    </citation>
    <scope>NUCLEOTIDE SEQUENCE</scope>
    <source>
        <strain evidence="16">CHK196-3914</strain>
    </source>
</reference>
<dbReference type="NCBIfam" id="TIGR00083">
    <property type="entry name" value="ribF"/>
    <property type="match status" value="1"/>
</dbReference>
<name>A0A9D2K248_9FIRM</name>
<accession>A0A9D2K248</accession>
<dbReference type="NCBIfam" id="NF004162">
    <property type="entry name" value="PRK05627.1-5"/>
    <property type="match status" value="1"/>
</dbReference>
<evidence type="ECO:0000256" key="13">
    <source>
        <dbReference type="ARBA" id="ARBA00049494"/>
    </source>
</evidence>
<comment type="catalytic activity">
    <reaction evidence="12 14">
        <text>riboflavin + ATP = FMN + ADP + H(+)</text>
        <dbReference type="Rhea" id="RHEA:14357"/>
        <dbReference type="ChEBI" id="CHEBI:15378"/>
        <dbReference type="ChEBI" id="CHEBI:30616"/>
        <dbReference type="ChEBI" id="CHEBI:57986"/>
        <dbReference type="ChEBI" id="CHEBI:58210"/>
        <dbReference type="ChEBI" id="CHEBI:456216"/>
        <dbReference type="EC" id="2.7.1.26"/>
    </reaction>
</comment>
<evidence type="ECO:0000256" key="6">
    <source>
        <dbReference type="ARBA" id="ARBA00022695"/>
    </source>
</evidence>
<keyword evidence="6 14" id="KW-0548">Nucleotidyltransferase</keyword>
<keyword evidence="8 14" id="KW-0418">Kinase</keyword>
<dbReference type="InterPro" id="IPR023468">
    <property type="entry name" value="Riboflavin_kinase"/>
</dbReference>
<protein>
    <recommendedName>
        <fullName evidence="14">Riboflavin biosynthesis protein</fullName>
    </recommendedName>
    <domain>
        <recommendedName>
            <fullName evidence="14">Riboflavin kinase</fullName>
            <ecNumber evidence="14">2.7.1.26</ecNumber>
        </recommendedName>
        <alternativeName>
            <fullName evidence="14">Flavokinase</fullName>
        </alternativeName>
    </domain>
    <domain>
        <recommendedName>
            <fullName evidence="14">FMN adenylyltransferase</fullName>
            <ecNumber evidence="14">2.7.7.2</ecNumber>
        </recommendedName>
        <alternativeName>
            <fullName evidence="14">FAD pyrophosphorylase</fullName>
        </alternativeName>
        <alternativeName>
            <fullName evidence="14">FAD synthase</fullName>
        </alternativeName>
    </domain>
</protein>
<feature type="domain" description="Riboflavin kinase" evidence="15">
    <location>
        <begin position="170"/>
        <end position="295"/>
    </location>
</feature>
<sequence>MQYITGIESYRGTARTAVTLGKFDGLHRGHQKLVEKIREYAADGCESVLCAFDMDRDCIMTNEERRSHLEGKIDWLIRYPFTRELREMEAEDFIREILFRKLRAAHVVVGTDFSFGYGKRGNADMLLRYAEEYGYTVDVIEKEKYGDRVISSSYIREALAEGDVHLAEQLLGYPYEMTGIVEHGKQLGRTLGFPTMNIEPQGRKILPRFGVYACRVRVDGKWYAGIGNAGIKPTVTDEHKKLLEVFVFGYEGSAYGKEITARFCEFERPETKFASVEELKEHVMGDIRFGEKYFGL</sequence>
<dbReference type="PANTHER" id="PTHR22749:SF6">
    <property type="entry name" value="RIBOFLAVIN KINASE"/>
    <property type="match status" value="1"/>
</dbReference>
<keyword evidence="9 14" id="KW-0274">FAD</keyword>
<comment type="similarity">
    <text evidence="14">Belongs to the ribF family.</text>
</comment>
<dbReference type="Gene3D" id="3.40.50.620">
    <property type="entry name" value="HUPs"/>
    <property type="match status" value="1"/>
</dbReference>
<comment type="pathway">
    <text evidence="1 14">Cofactor biosynthesis; FAD biosynthesis; FAD from FMN: step 1/1.</text>
</comment>
<dbReference type="GO" id="GO:0008531">
    <property type="term" value="F:riboflavin kinase activity"/>
    <property type="evidence" value="ECO:0007669"/>
    <property type="project" value="UniProtKB-UniRule"/>
</dbReference>
<dbReference type="PIRSF" id="PIRSF004491">
    <property type="entry name" value="FAD_Synth"/>
    <property type="match status" value="1"/>
</dbReference>
<dbReference type="SMART" id="SM00904">
    <property type="entry name" value="Flavokinase"/>
    <property type="match status" value="1"/>
</dbReference>
<evidence type="ECO:0000256" key="5">
    <source>
        <dbReference type="ARBA" id="ARBA00022679"/>
    </source>
</evidence>
<dbReference type="SUPFAM" id="SSF82114">
    <property type="entry name" value="Riboflavin kinase-like"/>
    <property type="match status" value="1"/>
</dbReference>
<dbReference type="PANTHER" id="PTHR22749">
    <property type="entry name" value="RIBOFLAVIN KINASE/FMN ADENYLYLTRANSFERASE"/>
    <property type="match status" value="1"/>
</dbReference>
<dbReference type="EC" id="2.7.1.26" evidence="14"/>
<dbReference type="InterPro" id="IPR023465">
    <property type="entry name" value="Riboflavin_kinase_dom_sf"/>
</dbReference>
<proteinExistence type="inferred from homology"/>
<keyword evidence="7 14" id="KW-0547">Nucleotide-binding</keyword>
<keyword evidence="11" id="KW-0511">Multifunctional enzyme</keyword>
<evidence type="ECO:0000313" key="17">
    <source>
        <dbReference type="Proteomes" id="UP000824116"/>
    </source>
</evidence>
<dbReference type="GO" id="GO:0005524">
    <property type="term" value="F:ATP binding"/>
    <property type="evidence" value="ECO:0007669"/>
    <property type="project" value="UniProtKB-UniRule"/>
</dbReference>
<dbReference type="AlphaFoldDB" id="A0A9D2K248"/>
<evidence type="ECO:0000256" key="3">
    <source>
        <dbReference type="ARBA" id="ARBA00022630"/>
    </source>
</evidence>
<evidence type="ECO:0000256" key="1">
    <source>
        <dbReference type="ARBA" id="ARBA00004726"/>
    </source>
</evidence>
<evidence type="ECO:0000256" key="7">
    <source>
        <dbReference type="ARBA" id="ARBA00022741"/>
    </source>
</evidence>
<dbReference type="InterPro" id="IPR002606">
    <property type="entry name" value="Riboflavin_kinase_bac"/>
</dbReference>
<evidence type="ECO:0000256" key="10">
    <source>
        <dbReference type="ARBA" id="ARBA00022840"/>
    </source>
</evidence>
<keyword evidence="4 14" id="KW-0288">FMN</keyword>
<dbReference type="InterPro" id="IPR015864">
    <property type="entry name" value="FAD_synthase"/>
</dbReference>
<evidence type="ECO:0000313" key="16">
    <source>
        <dbReference type="EMBL" id="HIZ75142.1"/>
    </source>
</evidence>